<comment type="caution">
    <text evidence="3">The sequence shown here is derived from an EMBL/GenBank/DDBJ whole genome shotgun (WGS) entry which is preliminary data.</text>
</comment>
<dbReference type="Pfam" id="PF11089">
    <property type="entry name" value="SyrA"/>
    <property type="match status" value="1"/>
</dbReference>
<dbReference type="Proteomes" id="UP001230207">
    <property type="component" value="Unassembled WGS sequence"/>
</dbReference>
<dbReference type="RefSeq" id="WP_307234173.1">
    <property type="nucleotide sequence ID" value="NZ_JAUSVF010000002.1"/>
</dbReference>
<keyword evidence="4" id="KW-1185">Reference proteome</keyword>
<gene>
    <name evidence="3" type="ORF">QO002_004708</name>
</gene>
<sequence length="97" mass="10198">MYGPRVFVSMIGALLVFAIATYAMNGSLGMTLLQTAMCAVLLQVGYFLGVLFLVWKTARDGQLSRSEQSGSAKSGDGDAGASAIPVSRLNKPGHPNF</sequence>
<feature type="compositionally biased region" description="Low complexity" evidence="1">
    <location>
        <begin position="69"/>
        <end position="83"/>
    </location>
</feature>
<feature type="region of interest" description="Disordered" evidence="1">
    <location>
        <begin position="61"/>
        <end position="97"/>
    </location>
</feature>
<dbReference type="InterPro" id="IPR024239">
    <property type="entry name" value="SyrA"/>
</dbReference>
<feature type="transmembrane region" description="Helical" evidence="2">
    <location>
        <begin position="7"/>
        <end position="25"/>
    </location>
</feature>
<dbReference type="EMBL" id="JAUSVF010000002">
    <property type="protein sequence ID" value="MDQ0322502.1"/>
    <property type="molecule type" value="Genomic_DNA"/>
</dbReference>
<reference evidence="3 4" key="1">
    <citation type="submission" date="2023-07" db="EMBL/GenBank/DDBJ databases">
        <title>Genomic Encyclopedia of Type Strains, Phase IV (KMG-IV): sequencing the most valuable type-strain genomes for metagenomic binning, comparative biology and taxonomic classification.</title>
        <authorList>
            <person name="Goeker M."/>
        </authorList>
    </citation>
    <scope>NUCLEOTIDE SEQUENCE [LARGE SCALE GENOMIC DNA]</scope>
    <source>
        <strain evidence="3 4">DSM 1112</strain>
    </source>
</reference>
<name>A0ABU0BX25_9HYPH</name>
<keyword evidence="2" id="KW-0472">Membrane</keyword>
<feature type="transmembrane region" description="Helical" evidence="2">
    <location>
        <begin position="31"/>
        <end position="55"/>
    </location>
</feature>
<accession>A0ABU0BX25</accession>
<evidence type="ECO:0000256" key="1">
    <source>
        <dbReference type="SAM" id="MobiDB-lite"/>
    </source>
</evidence>
<evidence type="ECO:0000313" key="3">
    <source>
        <dbReference type="EMBL" id="MDQ0322502.1"/>
    </source>
</evidence>
<protein>
    <submittedName>
        <fullName evidence="3">Exopolysaccharide production repressor protein</fullName>
    </submittedName>
</protein>
<proteinExistence type="predicted"/>
<evidence type="ECO:0000313" key="4">
    <source>
        <dbReference type="Proteomes" id="UP001230207"/>
    </source>
</evidence>
<keyword evidence="2" id="KW-0812">Transmembrane</keyword>
<keyword evidence="2" id="KW-1133">Transmembrane helix</keyword>
<organism evidence="3 4">
    <name type="scientific">Pararhizobium capsulatum DSM 1112</name>
    <dbReference type="NCBI Taxonomy" id="1121113"/>
    <lineage>
        <taxon>Bacteria</taxon>
        <taxon>Pseudomonadati</taxon>
        <taxon>Pseudomonadota</taxon>
        <taxon>Alphaproteobacteria</taxon>
        <taxon>Hyphomicrobiales</taxon>
        <taxon>Rhizobiaceae</taxon>
        <taxon>Rhizobium/Agrobacterium group</taxon>
        <taxon>Pararhizobium</taxon>
    </lineage>
</organism>
<evidence type="ECO:0000256" key="2">
    <source>
        <dbReference type="SAM" id="Phobius"/>
    </source>
</evidence>